<keyword evidence="1" id="KW-0614">Plasmid</keyword>
<gene>
    <name evidence="1" type="ORF">B1812_21855</name>
</gene>
<dbReference type="AlphaFoldDB" id="A0A1W6N246"/>
<name>A0A1W6N246_9HYPH</name>
<keyword evidence="2" id="KW-1185">Reference proteome</keyword>
<dbReference type="KEGG" id="mbry:B1812_21855"/>
<sequence>MFDWYQRCAYDGEQKKRFHRQARIALHGLAEELGFSESSYDLRSNRAGVAISGEIILHHDRVYIQVCQPATGADSGILIRTCEGRRDYEGGRNHLAPLSLLDHPAELAEYVRAVMSGELSLISRMFGPLAHRRLARG</sequence>
<reference evidence="1 2" key="1">
    <citation type="submission" date="2017-02" db="EMBL/GenBank/DDBJ databases">
        <authorList>
            <person name="Peterson S.W."/>
        </authorList>
    </citation>
    <scope>NUCLEOTIDE SEQUENCE [LARGE SCALE GENOMIC DNA]</scope>
    <source>
        <strain evidence="1 2">S285</strain>
        <plasmid evidence="2">Plasmid p1</plasmid>
    </source>
</reference>
<organism evidence="1 2">
    <name type="scientific">Methylocystis bryophila</name>
    <dbReference type="NCBI Taxonomy" id="655015"/>
    <lineage>
        <taxon>Bacteria</taxon>
        <taxon>Pseudomonadati</taxon>
        <taxon>Pseudomonadota</taxon>
        <taxon>Alphaproteobacteria</taxon>
        <taxon>Hyphomicrobiales</taxon>
        <taxon>Methylocystaceae</taxon>
        <taxon>Methylocystis</taxon>
    </lineage>
</organism>
<geneLocation type="plasmid" evidence="1 2">
    <name>p1</name>
</geneLocation>
<protein>
    <submittedName>
        <fullName evidence="1">Uncharacterized protein</fullName>
    </submittedName>
</protein>
<evidence type="ECO:0000313" key="2">
    <source>
        <dbReference type="Proteomes" id="UP000193978"/>
    </source>
</evidence>
<evidence type="ECO:0000313" key="1">
    <source>
        <dbReference type="EMBL" id="ARN83922.1"/>
    </source>
</evidence>
<dbReference type="RefSeq" id="WP_085773947.1">
    <property type="nucleotide sequence ID" value="NZ_AP027150.1"/>
</dbReference>
<proteinExistence type="predicted"/>
<dbReference type="EMBL" id="CP019949">
    <property type="protein sequence ID" value="ARN83922.1"/>
    <property type="molecule type" value="Genomic_DNA"/>
</dbReference>
<dbReference type="Proteomes" id="UP000193978">
    <property type="component" value="Plasmid p1"/>
</dbReference>
<accession>A0A1W6N246</accession>